<evidence type="ECO:0000256" key="1">
    <source>
        <dbReference type="SAM" id="Phobius"/>
    </source>
</evidence>
<keyword evidence="1" id="KW-0812">Transmembrane</keyword>
<dbReference type="AlphaFoldDB" id="A0A4Q9N5T8"/>
<protein>
    <submittedName>
        <fullName evidence="2">Uncharacterized protein</fullName>
    </submittedName>
</protein>
<dbReference type="Proteomes" id="UP000292957">
    <property type="component" value="Unassembled WGS sequence"/>
</dbReference>
<evidence type="ECO:0000313" key="2">
    <source>
        <dbReference type="EMBL" id="TBU34226.1"/>
    </source>
</evidence>
<feature type="transmembrane region" description="Helical" evidence="1">
    <location>
        <begin position="29"/>
        <end position="51"/>
    </location>
</feature>
<organism evidence="2">
    <name type="scientific">Dichomitus squalens</name>
    <dbReference type="NCBI Taxonomy" id="114155"/>
    <lineage>
        <taxon>Eukaryota</taxon>
        <taxon>Fungi</taxon>
        <taxon>Dikarya</taxon>
        <taxon>Basidiomycota</taxon>
        <taxon>Agaricomycotina</taxon>
        <taxon>Agaricomycetes</taxon>
        <taxon>Polyporales</taxon>
        <taxon>Polyporaceae</taxon>
        <taxon>Dichomitus</taxon>
    </lineage>
</organism>
<keyword evidence="1" id="KW-1133">Transmembrane helix</keyword>
<dbReference type="EMBL" id="ML143389">
    <property type="protein sequence ID" value="TBU34226.1"/>
    <property type="molecule type" value="Genomic_DNA"/>
</dbReference>
<keyword evidence="1" id="KW-0472">Membrane</keyword>
<gene>
    <name evidence="2" type="ORF">BD311DRAFT_747368</name>
</gene>
<proteinExistence type="predicted"/>
<reference evidence="2" key="1">
    <citation type="submission" date="2019-01" db="EMBL/GenBank/DDBJ databases">
        <title>Draft genome sequences of three monokaryotic isolates of the white-rot basidiomycete fungus Dichomitus squalens.</title>
        <authorList>
            <consortium name="DOE Joint Genome Institute"/>
            <person name="Lopez S.C."/>
            <person name="Andreopoulos B."/>
            <person name="Pangilinan J."/>
            <person name="Lipzen A."/>
            <person name="Riley R."/>
            <person name="Ahrendt S."/>
            <person name="Ng V."/>
            <person name="Barry K."/>
            <person name="Daum C."/>
            <person name="Grigoriev I.V."/>
            <person name="Hilden K.S."/>
            <person name="Makela M.R."/>
            <person name="de Vries R.P."/>
        </authorList>
    </citation>
    <scope>NUCLEOTIDE SEQUENCE [LARGE SCALE GENOMIC DNA]</scope>
    <source>
        <strain evidence="2">OM18370.1</strain>
    </source>
</reference>
<accession>A0A4Q9N5T8</accession>
<name>A0A4Q9N5T8_9APHY</name>
<sequence length="64" mass="7330">MWTREAGARSLALSWIEARGRWWGDRLDVGRCLSLVILLSLGAIRLLHLFLLRIGVLSLQYCMC</sequence>